<organism evidence="1">
    <name type="scientific">viral metagenome</name>
    <dbReference type="NCBI Taxonomy" id="1070528"/>
    <lineage>
        <taxon>unclassified sequences</taxon>
        <taxon>metagenomes</taxon>
        <taxon>organismal metagenomes</taxon>
    </lineage>
</organism>
<sequence>MIYLIGALANPQVPLIANRLRAQGFEVFDAWYSAGPDADTCWRDHERLMGHTFQQALAGPHAQDVYHFDELWLSRADTAVLVLPAGKSGHLELGWVLGRGKRGFILLNGEPDRFDVMYNFATGVCADLNELVVRLREVA</sequence>
<evidence type="ECO:0008006" key="2">
    <source>
        <dbReference type="Google" id="ProtNLM"/>
    </source>
</evidence>
<evidence type="ECO:0000313" key="1">
    <source>
        <dbReference type="EMBL" id="QJA93405.1"/>
    </source>
</evidence>
<protein>
    <recommendedName>
        <fullName evidence="2">Nucleoside 2-deoxyribosyltransferase</fullName>
    </recommendedName>
</protein>
<accession>A0A6M3LKU4</accession>
<reference evidence="1" key="1">
    <citation type="submission" date="2020-03" db="EMBL/GenBank/DDBJ databases">
        <title>The deep terrestrial virosphere.</title>
        <authorList>
            <person name="Holmfeldt K."/>
            <person name="Nilsson E."/>
            <person name="Simone D."/>
            <person name="Lopez-Fernandez M."/>
            <person name="Wu X."/>
            <person name="de Brujin I."/>
            <person name="Lundin D."/>
            <person name="Andersson A."/>
            <person name="Bertilsson S."/>
            <person name="Dopson M."/>
        </authorList>
    </citation>
    <scope>NUCLEOTIDE SEQUENCE</scope>
    <source>
        <strain evidence="1">MM415B04241</strain>
    </source>
</reference>
<proteinExistence type="predicted"/>
<name>A0A6M3LKU4_9ZZZZ</name>
<dbReference type="EMBL" id="MT143146">
    <property type="protein sequence ID" value="QJA93405.1"/>
    <property type="molecule type" value="Genomic_DNA"/>
</dbReference>
<gene>
    <name evidence="1" type="ORF">MM415B04241_0009</name>
</gene>
<dbReference type="AlphaFoldDB" id="A0A6M3LKU4"/>